<feature type="domain" description="Amidohydrolase 3" evidence="1">
    <location>
        <begin position="37"/>
        <end position="263"/>
    </location>
</feature>
<evidence type="ECO:0000259" key="1">
    <source>
        <dbReference type="Pfam" id="PF07969"/>
    </source>
</evidence>
<dbReference type="EMBL" id="JAFBER010000003">
    <property type="protein sequence ID" value="MBM7644603.1"/>
    <property type="molecule type" value="Genomic_DNA"/>
</dbReference>
<evidence type="ECO:0000313" key="3">
    <source>
        <dbReference type="Proteomes" id="UP000808914"/>
    </source>
</evidence>
<dbReference type="PANTHER" id="PTHR32027">
    <property type="entry name" value="CYTOSINE DEAMINASE"/>
    <property type="match status" value="1"/>
</dbReference>
<dbReference type="InterPro" id="IPR032466">
    <property type="entry name" value="Metal_Hydrolase"/>
</dbReference>
<keyword evidence="3" id="KW-1185">Reference proteome</keyword>
<comment type="caution">
    <text evidence="2">The sequence shown here is derived from an EMBL/GenBank/DDBJ whole genome shotgun (WGS) entry which is preliminary data.</text>
</comment>
<dbReference type="PANTHER" id="PTHR32027:SF9">
    <property type="entry name" value="BLL3847 PROTEIN"/>
    <property type="match status" value="1"/>
</dbReference>
<dbReference type="Proteomes" id="UP000808914">
    <property type="component" value="Unassembled WGS sequence"/>
</dbReference>
<name>A0ABS2PXB4_9BACL</name>
<protein>
    <submittedName>
        <fullName evidence="2">Cytosine/adenosine deaminase-related metal-dependent hydrolase</fullName>
    </submittedName>
</protein>
<keyword evidence="2" id="KW-0378">Hydrolase</keyword>
<gene>
    <name evidence="2" type="ORF">JOD45_000796</name>
</gene>
<reference evidence="2 3" key="1">
    <citation type="submission" date="2021-01" db="EMBL/GenBank/DDBJ databases">
        <title>Genomic Encyclopedia of Type Strains, Phase IV (KMG-IV): sequencing the most valuable type-strain genomes for metagenomic binning, comparative biology and taxonomic classification.</title>
        <authorList>
            <person name="Goeker M."/>
        </authorList>
    </citation>
    <scope>NUCLEOTIDE SEQUENCE [LARGE SCALE GENOMIC DNA]</scope>
    <source>
        <strain evidence="2 3">DSM 28236</strain>
    </source>
</reference>
<sequence>MIGLKNLEASLEAAEAYKEKASVEIVAFPQHGLLRSRSVSLVREALRMGASLVGGIDPASIDGDIEKTLQTVIELAVEANANIDLHIHDPGHLGIFTFKRLAALTAEAGWQGRVTVSHAFALADVTTEEASEVAELFAHQGISVTSSVPLAKTIPIPLLHEKGVDVSLGDDSITDHWSPFGKGDSLEKAGVLAERFRLVDERSLGQTLGYITGGITPLNKEGKRVWPNAGDDAHFVAADASCSAEAVARRAKRAAVLYKGKCVAGKL</sequence>
<dbReference type="InterPro" id="IPR052349">
    <property type="entry name" value="Metallo-hydrolase_Enzymes"/>
</dbReference>
<organism evidence="2 3">
    <name type="scientific">Scopulibacillus daqui</name>
    <dbReference type="NCBI Taxonomy" id="1469162"/>
    <lineage>
        <taxon>Bacteria</taxon>
        <taxon>Bacillati</taxon>
        <taxon>Bacillota</taxon>
        <taxon>Bacilli</taxon>
        <taxon>Bacillales</taxon>
        <taxon>Sporolactobacillaceae</taxon>
        <taxon>Scopulibacillus</taxon>
    </lineage>
</organism>
<dbReference type="InterPro" id="IPR013108">
    <property type="entry name" value="Amidohydro_3"/>
</dbReference>
<dbReference type="Pfam" id="PF07969">
    <property type="entry name" value="Amidohydro_3"/>
    <property type="match status" value="1"/>
</dbReference>
<dbReference type="Gene3D" id="3.20.20.140">
    <property type="entry name" value="Metal-dependent hydrolases"/>
    <property type="match status" value="1"/>
</dbReference>
<evidence type="ECO:0000313" key="2">
    <source>
        <dbReference type="EMBL" id="MBM7644603.1"/>
    </source>
</evidence>
<dbReference type="GO" id="GO:0016787">
    <property type="term" value="F:hydrolase activity"/>
    <property type="evidence" value="ECO:0007669"/>
    <property type="project" value="UniProtKB-KW"/>
</dbReference>
<dbReference type="SUPFAM" id="SSF51556">
    <property type="entry name" value="Metallo-dependent hydrolases"/>
    <property type="match status" value="1"/>
</dbReference>
<accession>A0ABS2PXB4</accession>
<proteinExistence type="predicted"/>